<dbReference type="InterPro" id="IPR000644">
    <property type="entry name" value="CBS_dom"/>
</dbReference>
<feature type="domain" description="CBS" evidence="4">
    <location>
        <begin position="10"/>
        <end position="67"/>
    </location>
</feature>
<dbReference type="PROSITE" id="PS50914">
    <property type="entry name" value="BON"/>
    <property type="match status" value="1"/>
</dbReference>
<comment type="caution">
    <text evidence="5">The sequence shown here is derived from an EMBL/GenBank/DDBJ whole genome shotgun (WGS) entry which is preliminary data.</text>
</comment>
<evidence type="ECO:0000313" key="6">
    <source>
        <dbReference type="Proteomes" id="UP001499895"/>
    </source>
</evidence>
<dbReference type="PANTHER" id="PTHR43080">
    <property type="entry name" value="CBS DOMAIN-CONTAINING PROTEIN CBSX3, MITOCHONDRIAL"/>
    <property type="match status" value="1"/>
</dbReference>
<evidence type="ECO:0000313" key="5">
    <source>
        <dbReference type="EMBL" id="GAA0485785.1"/>
    </source>
</evidence>
<dbReference type="Pfam" id="PF00571">
    <property type="entry name" value="CBS"/>
    <property type="match status" value="2"/>
</dbReference>
<sequence length="214" mass="22504">MQHRAVKDVMTQDVVQVPPETGFREIVTLLAEFDITAVPVVDGEGRPVGVVSEADLVRIQAAQGFPSPPSEPGALTAGELMTSPPICTTPEVSVVGAARLMNDRKVKRLPVVDGTGRLVGMVSRGDLLRVFLRDDRTIRAEIVEEVLHEVAGVSPAAVGVEVEQGQVVLSGTIEPPELVPLVLRLCRSVEGVVSVTDRTAGAASRSASGSDVTV</sequence>
<dbReference type="Pfam" id="PF04972">
    <property type="entry name" value="BON"/>
    <property type="match status" value="1"/>
</dbReference>
<dbReference type="InterPro" id="IPR017080">
    <property type="entry name" value="UCP036990_CBS_BON"/>
</dbReference>
<feature type="domain" description="CBS" evidence="4">
    <location>
        <begin position="81"/>
        <end position="137"/>
    </location>
</feature>
<reference evidence="6" key="1">
    <citation type="journal article" date="2019" name="Int. J. Syst. Evol. Microbiol.">
        <title>The Global Catalogue of Microorganisms (GCM) 10K type strain sequencing project: providing services to taxonomists for standard genome sequencing and annotation.</title>
        <authorList>
            <consortium name="The Broad Institute Genomics Platform"/>
            <consortium name="The Broad Institute Genome Sequencing Center for Infectious Disease"/>
            <person name="Wu L."/>
            <person name="Ma J."/>
        </authorList>
    </citation>
    <scope>NUCLEOTIDE SEQUENCE [LARGE SCALE GENOMIC DNA]</scope>
    <source>
        <strain evidence="6">JCM 10649</strain>
    </source>
</reference>
<organism evidence="5 6">
    <name type="scientific">Streptomyces stramineus</name>
    <dbReference type="NCBI Taxonomy" id="173861"/>
    <lineage>
        <taxon>Bacteria</taxon>
        <taxon>Bacillati</taxon>
        <taxon>Actinomycetota</taxon>
        <taxon>Actinomycetes</taxon>
        <taxon>Kitasatosporales</taxon>
        <taxon>Streptomycetaceae</taxon>
        <taxon>Streptomyces</taxon>
    </lineage>
</organism>
<dbReference type="InterPro" id="IPR046342">
    <property type="entry name" value="CBS_dom_sf"/>
</dbReference>
<dbReference type="Gene3D" id="3.30.1340.30">
    <property type="match status" value="1"/>
</dbReference>
<dbReference type="CDD" id="cd04586">
    <property type="entry name" value="CBS_pair_BON_assoc"/>
    <property type="match status" value="1"/>
</dbReference>
<dbReference type="Proteomes" id="UP001499895">
    <property type="component" value="Unassembled WGS sequence"/>
</dbReference>
<evidence type="ECO:0000259" key="3">
    <source>
        <dbReference type="PROSITE" id="PS50914"/>
    </source>
</evidence>
<evidence type="ECO:0000256" key="1">
    <source>
        <dbReference type="ARBA" id="ARBA00023122"/>
    </source>
</evidence>
<proteinExistence type="predicted"/>
<protein>
    <submittedName>
        <fullName evidence="5">CBS domain-containing protein</fullName>
    </submittedName>
</protein>
<dbReference type="InterPro" id="IPR051257">
    <property type="entry name" value="Diverse_CBS-Domain"/>
</dbReference>
<dbReference type="PANTHER" id="PTHR43080:SF29">
    <property type="entry name" value="OS02G0818000 PROTEIN"/>
    <property type="match status" value="1"/>
</dbReference>
<evidence type="ECO:0000256" key="2">
    <source>
        <dbReference type="PROSITE-ProRule" id="PRU00703"/>
    </source>
</evidence>
<keyword evidence="6" id="KW-1185">Reference proteome</keyword>
<dbReference type="Gene3D" id="3.10.580.10">
    <property type="entry name" value="CBS-domain"/>
    <property type="match status" value="1"/>
</dbReference>
<dbReference type="EMBL" id="BAAAHB010000089">
    <property type="protein sequence ID" value="GAA0485785.1"/>
    <property type="molecule type" value="Genomic_DNA"/>
</dbReference>
<dbReference type="SMART" id="SM00116">
    <property type="entry name" value="CBS"/>
    <property type="match status" value="2"/>
</dbReference>
<dbReference type="PIRSF" id="PIRSF036990">
    <property type="entry name" value="UCP036990_CBS_BON"/>
    <property type="match status" value="1"/>
</dbReference>
<dbReference type="SUPFAM" id="SSF54631">
    <property type="entry name" value="CBS-domain pair"/>
    <property type="match status" value="1"/>
</dbReference>
<gene>
    <name evidence="5" type="ORF">GCM10009544_54130</name>
</gene>
<evidence type="ECO:0000259" key="4">
    <source>
        <dbReference type="PROSITE" id="PS51371"/>
    </source>
</evidence>
<name>A0ABP3KTM6_9ACTN</name>
<keyword evidence="1 2" id="KW-0129">CBS domain</keyword>
<feature type="domain" description="BON" evidence="3">
    <location>
        <begin position="134"/>
        <end position="203"/>
    </location>
</feature>
<dbReference type="RefSeq" id="WP_344095587.1">
    <property type="nucleotide sequence ID" value="NZ_BAAAHB010000089.1"/>
</dbReference>
<dbReference type="PROSITE" id="PS51371">
    <property type="entry name" value="CBS"/>
    <property type="match status" value="2"/>
</dbReference>
<dbReference type="InterPro" id="IPR007055">
    <property type="entry name" value="BON_dom"/>
</dbReference>
<accession>A0ABP3KTM6</accession>